<evidence type="ECO:0000313" key="3">
    <source>
        <dbReference type="Proteomes" id="UP000827284"/>
    </source>
</evidence>
<evidence type="ECO:0000313" key="2">
    <source>
        <dbReference type="EMBL" id="GJJ75027.1"/>
    </source>
</evidence>
<name>A0A9P3HE94_9FUNG</name>
<proteinExistence type="predicted"/>
<dbReference type="EMBL" id="BQFW01000010">
    <property type="protein sequence ID" value="GJJ75027.1"/>
    <property type="molecule type" value="Genomic_DNA"/>
</dbReference>
<dbReference type="AlphaFoldDB" id="A0A9P3HE94"/>
<accession>A0A9P3HE94</accession>
<gene>
    <name evidence="2" type="ORF">EMPS_07385</name>
</gene>
<reference evidence="2" key="2">
    <citation type="journal article" date="2022" name="Microbiol. Resour. Announc.">
        <title>Whole-Genome Sequence of Entomortierella parvispora E1425, a Mucoromycotan Fungus Associated with Burkholderiaceae-Related Endosymbiotic Bacteria.</title>
        <authorList>
            <person name="Herlambang A."/>
            <person name="Guo Y."/>
            <person name="Takashima Y."/>
            <person name="Narisawa K."/>
            <person name="Ohta H."/>
            <person name="Nishizawa T."/>
        </authorList>
    </citation>
    <scope>NUCLEOTIDE SEQUENCE</scope>
    <source>
        <strain evidence="2">E1425</strain>
    </source>
</reference>
<protein>
    <submittedName>
        <fullName evidence="2">Uncharacterized protein</fullName>
    </submittedName>
</protein>
<sequence>MISSRACILLLVAMATAKADNYVHFHDDSGGVWSHVVNLSCTKFPNWFNDRSTDYANQWNKYTCYVFEHEDCIGRSAQLADTGYGWLPVPDVGGISSIKCFLANNN</sequence>
<feature type="chain" id="PRO_5040183369" evidence="1">
    <location>
        <begin position="20"/>
        <end position="106"/>
    </location>
</feature>
<feature type="signal peptide" evidence="1">
    <location>
        <begin position="1"/>
        <end position="19"/>
    </location>
</feature>
<comment type="caution">
    <text evidence="2">The sequence shown here is derived from an EMBL/GenBank/DDBJ whole genome shotgun (WGS) entry which is preliminary data.</text>
</comment>
<dbReference type="Proteomes" id="UP000827284">
    <property type="component" value="Unassembled WGS sequence"/>
</dbReference>
<organism evidence="2 3">
    <name type="scientific">Entomortierella parvispora</name>
    <dbReference type="NCBI Taxonomy" id="205924"/>
    <lineage>
        <taxon>Eukaryota</taxon>
        <taxon>Fungi</taxon>
        <taxon>Fungi incertae sedis</taxon>
        <taxon>Mucoromycota</taxon>
        <taxon>Mortierellomycotina</taxon>
        <taxon>Mortierellomycetes</taxon>
        <taxon>Mortierellales</taxon>
        <taxon>Mortierellaceae</taxon>
        <taxon>Entomortierella</taxon>
    </lineage>
</organism>
<keyword evidence="3" id="KW-1185">Reference proteome</keyword>
<evidence type="ECO:0000256" key="1">
    <source>
        <dbReference type="SAM" id="SignalP"/>
    </source>
</evidence>
<reference evidence="2" key="1">
    <citation type="submission" date="2021-11" db="EMBL/GenBank/DDBJ databases">
        <authorList>
            <person name="Herlambang A."/>
            <person name="Guo Y."/>
            <person name="Takashima Y."/>
            <person name="Nishizawa T."/>
        </authorList>
    </citation>
    <scope>NUCLEOTIDE SEQUENCE</scope>
    <source>
        <strain evidence="2">E1425</strain>
    </source>
</reference>
<keyword evidence="1" id="KW-0732">Signal</keyword>